<feature type="transmembrane region" description="Helical" evidence="4">
    <location>
        <begin position="6"/>
        <end position="24"/>
    </location>
</feature>
<evidence type="ECO:0000313" key="6">
    <source>
        <dbReference type="Proteomes" id="UP000261340"/>
    </source>
</evidence>
<dbReference type="PANTHER" id="PTHR43313">
    <property type="entry name" value="SHORT-CHAIN DEHYDROGENASE/REDUCTASE FAMILY 9C"/>
    <property type="match status" value="1"/>
</dbReference>
<dbReference type="PRINTS" id="PR00081">
    <property type="entry name" value="GDHRDH"/>
</dbReference>
<keyword evidence="4" id="KW-1133">Transmembrane helix</keyword>
<dbReference type="GO" id="GO:0016491">
    <property type="term" value="F:oxidoreductase activity"/>
    <property type="evidence" value="ECO:0007669"/>
    <property type="project" value="UniProtKB-KW"/>
</dbReference>
<proteinExistence type="inferred from homology"/>
<dbReference type="PRINTS" id="PR00080">
    <property type="entry name" value="SDRFAMILY"/>
</dbReference>
<dbReference type="STRING" id="61819.ENSACIP00000020416"/>
<dbReference type="PANTHER" id="PTHR43313:SF3">
    <property type="entry name" value="17-BETA-HYDROXYSTEROID DEHYDROGENASE TYPE 2"/>
    <property type="match status" value="1"/>
</dbReference>
<sequence>MEVWAAAVVALYIFTVAWKLREVWHMGVRCDGANAFAVTALALALVLGGGASLQLTVCPDFYGGALLGCSLALMFGMERREKLLLPSGRAVLVTGCDSGFGRALAVALSQRGLTVFAGVLDENGTGARQLTERGGDKLKVLQLDVTNSSQIEAAHRHIHTWVGDAGLWGLVNNAGVLQFPADSELQPLAASRRSMDVNFLAAVHLCQVFLPMLRKARGRIVNVSSMAGEVPMPGLGVYGASKAALGLFSGVLRLELAAWGVKVALIQPAGFRTNIFGSSESAARLRDELVATVTPEAREDYGEAYISSLPGRLARMSQQSAEDLSPVVDDFCHALLSTRPRPLYTPGQMGWLLPFLHRCCPTAAFDAIAGRLFKHTDCRPAGLQSPQPRT</sequence>
<keyword evidence="4" id="KW-0472">Membrane</keyword>
<dbReference type="Gene3D" id="3.40.50.720">
    <property type="entry name" value="NAD(P)-binding Rossmann-like Domain"/>
    <property type="match status" value="1"/>
</dbReference>
<protein>
    <submittedName>
        <fullName evidence="5">Hydroxysteroid (17-beta) dehydrogenase 2</fullName>
    </submittedName>
</protein>
<name>A0A3Q0SBD8_AMPCI</name>
<dbReference type="PROSITE" id="PS00061">
    <property type="entry name" value="ADH_SHORT"/>
    <property type="match status" value="1"/>
</dbReference>
<dbReference type="GO" id="GO:0008202">
    <property type="term" value="P:steroid metabolic process"/>
    <property type="evidence" value="ECO:0007669"/>
    <property type="project" value="TreeGrafter"/>
</dbReference>
<reference evidence="5" key="2">
    <citation type="submission" date="2025-09" db="UniProtKB">
        <authorList>
            <consortium name="Ensembl"/>
        </authorList>
    </citation>
    <scope>IDENTIFICATION</scope>
</reference>
<evidence type="ECO:0000256" key="1">
    <source>
        <dbReference type="ARBA" id="ARBA00006484"/>
    </source>
</evidence>
<dbReference type="AlphaFoldDB" id="A0A3Q0SBD8"/>
<dbReference type="InterPro" id="IPR002347">
    <property type="entry name" value="SDR_fam"/>
</dbReference>
<dbReference type="SUPFAM" id="SSF51735">
    <property type="entry name" value="NAD(P)-binding Rossmann-fold domains"/>
    <property type="match status" value="1"/>
</dbReference>
<organism evidence="5 6">
    <name type="scientific">Amphilophus citrinellus</name>
    <name type="common">Midas cichlid</name>
    <name type="synonym">Cichlasoma citrinellum</name>
    <dbReference type="NCBI Taxonomy" id="61819"/>
    <lineage>
        <taxon>Eukaryota</taxon>
        <taxon>Metazoa</taxon>
        <taxon>Chordata</taxon>
        <taxon>Craniata</taxon>
        <taxon>Vertebrata</taxon>
        <taxon>Euteleostomi</taxon>
        <taxon>Actinopterygii</taxon>
        <taxon>Neopterygii</taxon>
        <taxon>Teleostei</taxon>
        <taxon>Neoteleostei</taxon>
        <taxon>Acanthomorphata</taxon>
        <taxon>Ovalentaria</taxon>
        <taxon>Cichlomorphae</taxon>
        <taxon>Cichliformes</taxon>
        <taxon>Cichlidae</taxon>
        <taxon>New World cichlids</taxon>
        <taxon>Cichlasomatinae</taxon>
        <taxon>Heroini</taxon>
        <taxon>Amphilophus</taxon>
    </lineage>
</organism>
<evidence type="ECO:0000256" key="3">
    <source>
        <dbReference type="RuleBase" id="RU000363"/>
    </source>
</evidence>
<keyword evidence="6" id="KW-1185">Reference proteome</keyword>
<feature type="transmembrane region" description="Helical" evidence="4">
    <location>
        <begin position="36"/>
        <end position="55"/>
    </location>
</feature>
<dbReference type="Pfam" id="PF00106">
    <property type="entry name" value="adh_short"/>
    <property type="match status" value="1"/>
</dbReference>
<evidence type="ECO:0000256" key="4">
    <source>
        <dbReference type="SAM" id="Phobius"/>
    </source>
</evidence>
<comment type="similarity">
    <text evidence="1 3">Belongs to the short-chain dehydrogenases/reductases (SDR) family.</text>
</comment>
<accession>A0A3Q0SBD8</accession>
<keyword evidence="4" id="KW-0812">Transmembrane</keyword>
<dbReference type="Proteomes" id="UP000261340">
    <property type="component" value="Unplaced"/>
</dbReference>
<dbReference type="InterPro" id="IPR020904">
    <property type="entry name" value="Sc_DH/Rdtase_CS"/>
</dbReference>
<dbReference type="InterPro" id="IPR036291">
    <property type="entry name" value="NAD(P)-bd_dom_sf"/>
</dbReference>
<reference evidence="5" key="1">
    <citation type="submission" date="2025-08" db="UniProtKB">
        <authorList>
            <consortium name="Ensembl"/>
        </authorList>
    </citation>
    <scope>IDENTIFICATION</scope>
</reference>
<dbReference type="GeneTree" id="ENSGT00940000160204"/>
<evidence type="ECO:0000256" key="2">
    <source>
        <dbReference type="ARBA" id="ARBA00023002"/>
    </source>
</evidence>
<dbReference type="Ensembl" id="ENSACIT00000020952.1">
    <property type="protein sequence ID" value="ENSACIP00000020416.1"/>
    <property type="gene ID" value="ENSACIG00000015859.1"/>
</dbReference>
<evidence type="ECO:0000313" key="5">
    <source>
        <dbReference type="Ensembl" id="ENSACIP00000020416.1"/>
    </source>
</evidence>
<keyword evidence="2" id="KW-0560">Oxidoreductase</keyword>